<proteinExistence type="predicted"/>
<reference evidence="1" key="1">
    <citation type="submission" date="2022-10" db="EMBL/GenBank/DDBJ databases">
        <title>Genome sequences of endogenous nimaviruses in decapod crustaceans.</title>
        <authorList>
            <person name="Kawato S."/>
            <person name="Nozaki R."/>
            <person name="Kondo H."/>
            <person name="Hirono I."/>
        </authorList>
    </citation>
    <scope>NUCLEOTIDE SEQUENCE</scope>
    <source>
        <strain evidence="1">Lva-Nima_1</strain>
    </source>
</reference>
<name>A0A9C7F7M0_9VIRU</name>
<accession>A0A9C7F7M0</accession>
<evidence type="ECO:0000313" key="1">
    <source>
        <dbReference type="EMBL" id="BDT62113.1"/>
    </source>
</evidence>
<protein>
    <submittedName>
        <fullName evidence="1">Wsv415-like protein</fullName>
    </submittedName>
</protein>
<organism evidence="1">
    <name type="scientific">Litopenaeus vannamei majanivirus Nimav-1_LVa</name>
    <dbReference type="NCBI Taxonomy" id="2984273"/>
    <lineage>
        <taxon>Viruses</taxon>
        <taxon>Viruses incertae sedis</taxon>
        <taxon>Naldaviricetes</taxon>
        <taxon>Nimaviridae</taxon>
    </lineage>
</organism>
<dbReference type="EMBL" id="LC738872">
    <property type="protein sequence ID" value="BDT62113.1"/>
    <property type="molecule type" value="Genomic_DNA"/>
</dbReference>
<sequence>MSYISIRLINTLYNQRQRSFVYNHLISLSSNVNRDNNVLYNTVQFTTTTTTDTGTVIKTNDDDKTLYNILTIDPLCSSKMVYVKVSVMDHNSTSNSSPFVSALINAARCINIQCIENISIPRLQSLDTKTFRVSLWSFAKLVRDHLFESYLDNRNLMEALFEIPHLKISTEDIVQSFFAFDTYSNCILFLLYAHLLLECTGSSIRFQIEDIYTREFINIKRKCYISTSSNKARRLATTLALQQQHWFFISDRCSETLSSIDKIIKHIIDPVICLQEEKSNYGISDPLIDIIETVRTSHPDKEGNIENNINDYYSVSIPIGNLDNENYIYLYIRKEARLINSNKQILFPVHGRQKKTLYFLNLSKEAKVLLLLPYFFPDKTTSCMFGDSILRDERRCTFILADFIPIHLG</sequence>